<evidence type="ECO:0000256" key="1">
    <source>
        <dbReference type="SAM" id="MobiDB-lite"/>
    </source>
</evidence>
<dbReference type="AlphaFoldDB" id="A0A151JA17"/>
<evidence type="ECO:0000313" key="3">
    <source>
        <dbReference type="Proteomes" id="UP000078492"/>
    </source>
</evidence>
<keyword evidence="3" id="KW-1185">Reference proteome</keyword>
<reference evidence="2 3" key="1">
    <citation type="submission" date="2015-09" db="EMBL/GenBank/DDBJ databases">
        <title>Trachymyrmex cornetzi WGS genome.</title>
        <authorList>
            <person name="Nygaard S."/>
            <person name="Hu H."/>
            <person name="Boomsma J."/>
            <person name="Zhang G."/>
        </authorList>
    </citation>
    <scope>NUCLEOTIDE SEQUENCE [LARGE SCALE GENOMIC DNA]</scope>
    <source>
        <strain evidence="2">Tcor2-1</strain>
        <tissue evidence="2">Whole body</tissue>
    </source>
</reference>
<feature type="region of interest" description="Disordered" evidence="1">
    <location>
        <begin position="151"/>
        <end position="172"/>
    </location>
</feature>
<dbReference type="EMBL" id="KQ979361">
    <property type="protein sequence ID" value="KYN21812.1"/>
    <property type="molecule type" value="Genomic_DNA"/>
</dbReference>
<protein>
    <submittedName>
        <fullName evidence="2">Uncharacterized protein</fullName>
    </submittedName>
</protein>
<feature type="compositionally biased region" description="Basic and acidic residues" evidence="1">
    <location>
        <begin position="73"/>
        <end position="95"/>
    </location>
</feature>
<evidence type="ECO:0000313" key="2">
    <source>
        <dbReference type="EMBL" id="KYN21812.1"/>
    </source>
</evidence>
<gene>
    <name evidence="2" type="ORF">ALC57_05795</name>
</gene>
<organism evidence="2 3">
    <name type="scientific">Trachymyrmex cornetzi</name>
    <dbReference type="NCBI Taxonomy" id="471704"/>
    <lineage>
        <taxon>Eukaryota</taxon>
        <taxon>Metazoa</taxon>
        <taxon>Ecdysozoa</taxon>
        <taxon>Arthropoda</taxon>
        <taxon>Hexapoda</taxon>
        <taxon>Insecta</taxon>
        <taxon>Pterygota</taxon>
        <taxon>Neoptera</taxon>
        <taxon>Endopterygota</taxon>
        <taxon>Hymenoptera</taxon>
        <taxon>Apocrita</taxon>
        <taxon>Aculeata</taxon>
        <taxon>Formicoidea</taxon>
        <taxon>Formicidae</taxon>
        <taxon>Myrmicinae</taxon>
        <taxon>Trachymyrmex</taxon>
    </lineage>
</organism>
<proteinExistence type="predicted"/>
<accession>A0A151JA17</accession>
<dbReference type="Proteomes" id="UP000078492">
    <property type="component" value="Unassembled WGS sequence"/>
</dbReference>
<sequence length="172" mass="19173">MYNSICATGSVRPVRPGYPFYPNRNKISPYAGRLAGLSRLPVTHSRINHSTAKLSLRQGGAGGDTGLPLPVRSPRDGTAKRIVERTTGEGREKERVQRDLVGRGEVPSKRRRVVPAPRTYSANLRIHEDERASERANLGVRLPLEADIRTIEEPEANIHDKRPEINDPLKRS</sequence>
<feature type="region of interest" description="Disordered" evidence="1">
    <location>
        <begin position="56"/>
        <end position="95"/>
    </location>
</feature>
<name>A0A151JA17_9HYME</name>